<feature type="domain" description="Aminomethyltransferase C-terminal" evidence="4">
    <location>
        <begin position="916"/>
        <end position="1001"/>
    </location>
</feature>
<protein>
    <submittedName>
        <fullName evidence="6">Sarcosine oxidase subunit alpha family protein</fullName>
    </submittedName>
</protein>
<dbReference type="SUPFAM" id="SSF103025">
    <property type="entry name" value="Folate-binding domain"/>
    <property type="match status" value="1"/>
</dbReference>
<evidence type="ECO:0000259" key="4">
    <source>
        <dbReference type="Pfam" id="PF08669"/>
    </source>
</evidence>
<name>A0AAP9JJS9_GLUTH</name>
<dbReference type="SUPFAM" id="SSF101790">
    <property type="entry name" value="Aminomethyltransferase beta-barrel domain"/>
    <property type="match status" value="1"/>
</dbReference>
<dbReference type="InterPro" id="IPR041117">
    <property type="entry name" value="SoxA_A3"/>
</dbReference>
<dbReference type="Pfam" id="PF01571">
    <property type="entry name" value="GCV_T"/>
    <property type="match status" value="1"/>
</dbReference>
<dbReference type="PIRSF" id="PIRSF037980">
    <property type="entry name" value="SoxA"/>
    <property type="match status" value="1"/>
</dbReference>
<feature type="domain" description="SoxA A3" evidence="5">
    <location>
        <begin position="524"/>
        <end position="607"/>
    </location>
</feature>
<sequence>MNETSHAQLPAANAQVFRRADGNGVDQTRRLPFTFDGKMLEGHPGDTLASALLANGIHLTGRSFKYHRPRGILSAGPEEPNALMELRDGARREPNSRATVTELFAGLIANSQNRWPSLAMDALGVNGLFSPVFTAGFYYKTFMWPSAFWEKLYEPMIRRAAGLGRAADEADPDVYEKATTFCDVLVVGSGPAGLAAALTAGRSGARVILCEQDALPGGRLRAEHLDIEGRPASQWAEETIQSLSAMPEVRIMTRTCVFGTYDGGTYGALERVSDHISTPDADTPRQRLWRIVAKRCILATGGIERPIVFPNNDRPGIMLAGAVRTYINRFGVAPGKRAIVYTNNDDGLRTATDLFRSGVAIAAIIDSRETPRPLATETARLTSAPLFSAGAIVNTYGRLGVQAALVRNDRGETQRISCDLIAMSGGWNPDVALTSHHGARASYDATLCAFVPSVLPRGVQVAGLAAGHLTTSAALHAGADAGLTAAVETGFACTLPNLPAVADETYDIEPLWHALPTKGPAKSGKAFVDFQNDVTVKDIRLAALEGYRSVEHLKRYTTLGMATDQGKTANVNALALMAEQTGNSIPQTGTTLFRPPVQPVTLGALAGPHRGKHFKPHRLPPTHNWAVEQEAVFTANGLWQRAQWYPRSGETHWQETVNREVETVRNAVGFCDVTTLGKIDIQGPDAATFLERIYVNAWQKLPVGRARYGLMLREDGFAFDDGTTARLSERHYVMTTTTANAGSVMQHLEFCHQWLWPEMNVQFISVTDEWAQIAIAGPKSRDVLRRIVDTSFDLSNEVFGYMGAAEITICGGQAARLFRLSFSGELAYELAVPARYGDALARLLMRVGEAYGIAPYGTEALGVMRIEKGHPAGPELNGQTTAHDLGMGRMLSTKKDFIGKTMAARAALTDATRPTLVGLRPVSPTTPLVAGAHILPKGKPASAVFDQGWISSSAWSPTVHSWIALGFLARGPSRHGEIVTIHNPLEGTTLDAEIVSPVFVDPEGTRLHA</sequence>
<dbReference type="InterPro" id="IPR027266">
    <property type="entry name" value="TrmE/GcvT-like"/>
</dbReference>
<dbReference type="Gene3D" id="1.10.10.1100">
    <property type="entry name" value="BFD-like [2Fe-2S]-binding domain"/>
    <property type="match status" value="1"/>
</dbReference>
<dbReference type="Gene3D" id="3.50.50.60">
    <property type="entry name" value="FAD/NAD(P)-binding domain"/>
    <property type="match status" value="1"/>
</dbReference>
<dbReference type="SUPFAM" id="SSF51905">
    <property type="entry name" value="FAD/NAD(P)-binding domain"/>
    <property type="match status" value="1"/>
</dbReference>
<evidence type="ECO:0000256" key="2">
    <source>
        <dbReference type="ARBA" id="ARBA00023002"/>
    </source>
</evidence>
<accession>A0AAP9JJS9</accession>
<feature type="domain" description="GCVT N-terminal" evidence="3">
    <location>
        <begin position="623"/>
        <end position="895"/>
    </location>
</feature>
<evidence type="ECO:0000259" key="3">
    <source>
        <dbReference type="Pfam" id="PF01571"/>
    </source>
</evidence>
<evidence type="ECO:0000259" key="5">
    <source>
        <dbReference type="Pfam" id="PF17806"/>
    </source>
</evidence>
<dbReference type="Proteomes" id="UP000323560">
    <property type="component" value="Chromosome"/>
</dbReference>
<dbReference type="InterPro" id="IPR013977">
    <property type="entry name" value="GcvT_C"/>
</dbReference>
<dbReference type="PANTHER" id="PTHR43757:SF2">
    <property type="entry name" value="AMINOMETHYLTRANSFERASE, MITOCHONDRIAL"/>
    <property type="match status" value="1"/>
</dbReference>
<dbReference type="InterPro" id="IPR028896">
    <property type="entry name" value="GcvT/YgfZ/DmdA"/>
</dbReference>
<organism evidence="6 7">
    <name type="scientific">Gluconobacter thailandicus</name>
    <dbReference type="NCBI Taxonomy" id="257438"/>
    <lineage>
        <taxon>Bacteria</taxon>
        <taxon>Pseudomonadati</taxon>
        <taxon>Pseudomonadota</taxon>
        <taxon>Alphaproteobacteria</taxon>
        <taxon>Acetobacterales</taxon>
        <taxon>Acetobacteraceae</taxon>
        <taxon>Gluconobacter</taxon>
    </lineage>
</organism>
<dbReference type="Gene3D" id="3.10.20.440">
    <property type="entry name" value="2Fe-2S iron-sulphur cluster binding domain, sarcosine oxidase, alpha subunit, N-terminal domain"/>
    <property type="match status" value="1"/>
</dbReference>
<reference evidence="6 7" key="1">
    <citation type="submission" date="2019-08" db="EMBL/GenBank/DDBJ databases">
        <title>Gluconobacter frateurii HD924 genome.</title>
        <authorList>
            <person name="Liu Y."/>
            <person name="Zhang P."/>
        </authorList>
    </citation>
    <scope>NUCLEOTIDE SEQUENCE [LARGE SCALE GENOMIC DNA]</scope>
    <source>
        <strain evidence="6 7">HD924</strain>
    </source>
</reference>
<dbReference type="KEGG" id="gti:FXF46_11685"/>
<keyword evidence="2" id="KW-0560">Oxidoreductase</keyword>
<dbReference type="Pfam" id="PF08669">
    <property type="entry name" value="GCV_T_C"/>
    <property type="match status" value="1"/>
</dbReference>
<dbReference type="InterPro" id="IPR042204">
    <property type="entry name" value="2Fe-2S-bd_N"/>
</dbReference>
<evidence type="ECO:0000313" key="6">
    <source>
        <dbReference type="EMBL" id="QEH97684.1"/>
    </source>
</evidence>
<dbReference type="Pfam" id="PF13510">
    <property type="entry name" value="Fer2_4"/>
    <property type="match status" value="1"/>
</dbReference>
<dbReference type="PRINTS" id="PR00368">
    <property type="entry name" value="FADPNR"/>
</dbReference>
<dbReference type="InterPro" id="IPR029043">
    <property type="entry name" value="GcvT/YgfZ_C"/>
</dbReference>
<dbReference type="Pfam" id="PF12831">
    <property type="entry name" value="FAD_oxidored"/>
    <property type="match status" value="1"/>
</dbReference>
<dbReference type="AlphaFoldDB" id="A0AAP9JJS9"/>
<dbReference type="PRINTS" id="PR00469">
    <property type="entry name" value="PNDRDTASEII"/>
</dbReference>
<dbReference type="InterPro" id="IPR036188">
    <property type="entry name" value="FAD/NAD-bd_sf"/>
</dbReference>
<evidence type="ECO:0000256" key="1">
    <source>
        <dbReference type="ARBA" id="ARBA00008609"/>
    </source>
</evidence>
<dbReference type="GO" id="GO:0046653">
    <property type="term" value="P:tetrahydrofolate metabolic process"/>
    <property type="evidence" value="ECO:0007669"/>
    <property type="project" value="InterPro"/>
</dbReference>
<evidence type="ECO:0000313" key="7">
    <source>
        <dbReference type="Proteomes" id="UP000323560"/>
    </source>
</evidence>
<dbReference type="EMBL" id="CP043043">
    <property type="protein sequence ID" value="QEH97684.1"/>
    <property type="molecule type" value="Genomic_DNA"/>
</dbReference>
<gene>
    <name evidence="6" type="ORF">FXF46_11685</name>
</gene>
<dbReference type="PANTHER" id="PTHR43757">
    <property type="entry name" value="AMINOMETHYLTRANSFERASE"/>
    <property type="match status" value="1"/>
</dbReference>
<proteinExistence type="inferred from homology"/>
<dbReference type="InterPro" id="IPR006277">
    <property type="entry name" value="Sarcosine_oxidase_asu"/>
</dbReference>
<dbReference type="InterPro" id="IPR041854">
    <property type="entry name" value="BFD-like_2Fe2S-bd_dom_sf"/>
</dbReference>
<dbReference type="GO" id="GO:0008115">
    <property type="term" value="F:sarcosine oxidase activity"/>
    <property type="evidence" value="ECO:0007669"/>
    <property type="project" value="InterPro"/>
</dbReference>
<dbReference type="InterPro" id="IPR006222">
    <property type="entry name" value="GCVT_N"/>
</dbReference>
<dbReference type="Pfam" id="PF17806">
    <property type="entry name" value="SO_alpha_A3"/>
    <property type="match status" value="1"/>
</dbReference>
<dbReference type="Gene3D" id="3.30.1360.120">
    <property type="entry name" value="Probable tRNA modification gtpase trme, domain 1"/>
    <property type="match status" value="1"/>
</dbReference>
<comment type="similarity">
    <text evidence="1">Belongs to the GcvT family.</text>
</comment>
<dbReference type="NCBIfam" id="TIGR01372">
    <property type="entry name" value="soxA"/>
    <property type="match status" value="1"/>
</dbReference>